<keyword evidence="3 4" id="KW-0597">Phosphoprotein</keyword>
<dbReference type="EMBL" id="QJPH01000322">
    <property type="protein sequence ID" value="PZN78231.1"/>
    <property type="molecule type" value="Genomic_DNA"/>
</dbReference>
<dbReference type="PROSITE" id="PS50113">
    <property type="entry name" value="PAC"/>
    <property type="match status" value="2"/>
</dbReference>
<dbReference type="SUPFAM" id="SSF52172">
    <property type="entry name" value="CheY-like"/>
    <property type="match status" value="1"/>
</dbReference>
<dbReference type="Pfam" id="PF13426">
    <property type="entry name" value="PAS_9"/>
    <property type="match status" value="1"/>
</dbReference>
<evidence type="ECO:0000313" key="8">
    <source>
        <dbReference type="EMBL" id="PZN78231.1"/>
    </source>
</evidence>
<dbReference type="Gene3D" id="3.30.450.20">
    <property type="entry name" value="PAS domain"/>
    <property type="match status" value="2"/>
</dbReference>
<dbReference type="SUPFAM" id="SSF47384">
    <property type="entry name" value="Homodimeric domain of signal transducing histidine kinase"/>
    <property type="match status" value="1"/>
</dbReference>
<feature type="domain" description="PAS" evidence="6">
    <location>
        <begin position="152"/>
        <end position="225"/>
    </location>
</feature>
<dbReference type="InterPro" id="IPR000700">
    <property type="entry name" value="PAS-assoc_C"/>
</dbReference>
<name>A0A2W4R1U7_9GAMM</name>
<dbReference type="PANTHER" id="PTHR43547:SF2">
    <property type="entry name" value="HYBRID SIGNAL TRANSDUCTION HISTIDINE KINASE C"/>
    <property type="match status" value="1"/>
</dbReference>
<dbReference type="InterPro" id="IPR000014">
    <property type="entry name" value="PAS"/>
</dbReference>
<gene>
    <name evidence="8" type="ORF">DM484_13250</name>
</gene>
<dbReference type="PROSITE" id="PS50110">
    <property type="entry name" value="RESPONSE_REGULATORY"/>
    <property type="match status" value="1"/>
</dbReference>
<evidence type="ECO:0000256" key="1">
    <source>
        <dbReference type="ARBA" id="ARBA00000085"/>
    </source>
</evidence>
<dbReference type="Pfam" id="PF00512">
    <property type="entry name" value="HisKA"/>
    <property type="match status" value="1"/>
</dbReference>
<evidence type="ECO:0000256" key="3">
    <source>
        <dbReference type="ARBA" id="ARBA00022553"/>
    </source>
</evidence>
<dbReference type="Proteomes" id="UP000249396">
    <property type="component" value="Unassembled WGS sequence"/>
</dbReference>
<protein>
    <recommendedName>
        <fullName evidence="2">histidine kinase</fullName>
        <ecNumber evidence="2">2.7.13.3</ecNumber>
    </recommendedName>
</protein>
<evidence type="ECO:0000259" key="6">
    <source>
        <dbReference type="PROSITE" id="PS50112"/>
    </source>
</evidence>
<dbReference type="AlphaFoldDB" id="A0A2W4R1U7"/>
<dbReference type="EC" id="2.7.13.3" evidence="2"/>
<dbReference type="GO" id="GO:0000155">
    <property type="term" value="F:phosphorelay sensor kinase activity"/>
    <property type="evidence" value="ECO:0007669"/>
    <property type="project" value="InterPro"/>
</dbReference>
<organism evidence="8 9">
    <name type="scientific">Candidatus Methylumidiphilus alinenensis</name>
    <dbReference type="NCBI Taxonomy" id="2202197"/>
    <lineage>
        <taxon>Bacteria</taxon>
        <taxon>Pseudomonadati</taxon>
        <taxon>Pseudomonadota</taxon>
        <taxon>Gammaproteobacteria</taxon>
        <taxon>Methylococcales</taxon>
        <taxon>Candidatus Methylumidiphilus</taxon>
    </lineage>
</organism>
<dbReference type="SMART" id="SM00086">
    <property type="entry name" value="PAC"/>
    <property type="match status" value="2"/>
</dbReference>
<dbReference type="Pfam" id="PF00072">
    <property type="entry name" value="Response_reg"/>
    <property type="match status" value="1"/>
</dbReference>
<feature type="domain" description="Response regulatory" evidence="5">
    <location>
        <begin position="10"/>
        <end position="126"/>
    </location>
</feature>
<dbReference type="InterPro" id="IPR001789">
    <property type="entry name" value="Sig_transdc_resp-reg_receiver"/>
</dbReference>
<dbReference type="InterPro" id="IPR001610">
    <property type="entry name" value="PAC"/>
</dbReference>
<feature type="domain" description="PAC" evidence="7">
    <location>
        <begin position="230"/>
        <end position="282"/>
    </location>
</feature>
<comment type="catalytic activity">
    <reaction evidence="1">
        <text>ATP + protein L-histidine = ADP + protein N-phospho-L-histidine.</text>
        <dbReference type="EC" id="2.7.13.3"/>
    </reaction>
</comment>
<dbReference type="SMART" id="SM00448">
    <property type="entry name" value="REC"/>
    <property type="match status" value="1"/>
</dbReference>
<dbReference type="InterPro" id="IPR013767">
    <property type="entry name" value="PAS_fold"/>
</dbReference>
<proteinExistence type="predicted"/>
<dbReference type="NCBIfam" id="TIGR00229">
    <property type="entry name" value="sensory_box"/>
    <property type="match status" value="2"/>
</dbReference>
<dbReference type="Gene3D" id="3.40.50.2300">
    <property type="match status" value="1"/>
</dbReference>
<dbReference type="InterPro" id="IPR036097">
    <property type="entry name" value="HisK_dim/P_sf"/>
</dbReference>
<dbReference type="CDD" id="cd00082">
    <property type="entry name" value="HisKA"/>
    <property type="match status" value="1"/>
</dbReference>
<evidence type="ECO:0000259" key="5">
    <source>
        <dbReference type="PROSITE" id="PS50110"/>
    </source>
</evidence>
<dbReference type="InterPro" id="IPR011006">
    <property type="entry name" value="CheY-like_superfamily"/>
</dbReference>
<evidence type="ECO:0000313" key="9">
    <source>
        <dbReference type="Proteomes" id="UP000249396"/>
    </source>
</evidence>
<evidence type="ECO:0000256" key="4">
    <source>
        <dbReference type="PROSITE-ProRule" id="PRU00169"/>
    </source>
</evidence>
<dbReference type="InterPro" id="IPR035965">
    <property type="entry name" value="PAS-like_dom_sf"/>
</dbReference>
<dbReference type="Gene3D" id="1.10.287.130">
    <property type="match status" value="1"/>
</dbReference>
<reference evidence="8 9" key="1">
    <citation type="journal article" date="2018" name="Aquat. Microb. Ecol.">
        <title>Gammaproteobacterial methanotrophs dominate.</title>
        <authorList>
            <person name="Rissanen A.J."/>
            <person name="Saarenheimo J."/>
            <person name="Tiirola M."/>
            <person name="Peura S."/>
            <person name="Aalto S.L."/>
            <person name="Karvinen A."/>
            <person name="Nykanen H."/>
        </authorList>
    </citation>
    <scope>NUCLEOTIDE SEQUENCE [LARGE SCALE GENOMIC DNA]</scope>
    <source>
        <strain evidence="8">AMbin10</strain>
    </source>
</reference>
<dbReference type="SMART" id="SM00091">
    <property type="entry name" value="PAS"/>
    <property type="match status" value="2"/>
</dbReference>
<dbReference type="Pfam" id="PF00989">
    <property type="entry name" value="PAS"/>
    <property type="match status" value="1"/>
</dbReference>
<feature type="domain" description="PAC" evidence="7">
    <location>
        <begin position="353"/>
        <end position="405"/>
    </location>
</feature>
<dbReference type="GO" id="GO:0006355">
    <property type="term" value="P:regulation of DNA-templated transcription"/>
    <property type="evidence" value="ECO:0007669"/>
    <property type="project" value="InterPro"/>
</dbReference>
<feature type="modified residue" description="4-aspartylphosphate" evidence="4">
    <location>
        <position position="59"/>
    </location>
</feature>
<accession>A0A2W4R1U7</accession>
<dbReference type="CDD" id="cd00130">
    <property type="entry name" value="PAS"/>
    <property type="match status" value="2"/>
</dbReference>
<dbReference type="SMART" id="SM00388">
    <property type="entry name" value="HisKA"/>
    <property type="match status" value="1"/>
</dbReference>
<dbReference type="InterPro" id="IPR003661">
    <property type="entry name" value="HisK_dim/P_dom"/>
</dbReference>
<evidence type="ECO:0000256" key="2">
    <source>
        <dbReference type="ARBA" id="ARBA00012438"/>
    </source>
</evidence>
<dbReference type="PANTHER" id="PTHR43547">
    <property type="entry name" value="TWO-COMPONENT HISTIDINE KINASE"/>
    <property type="match status" value="1"/>
</dbReference>
<evidence type="ECO:0000259" key="7">
    <source>
        <dbReference type="PROSITE" id="PS50113"/>
    </source>
</evidence>
<sequence>MANRGKALKTVLIVDDSPENLDIMRGILSPFYRVLVATNGRKALKVAMSPSRPDLILMDINMPEMDGYEACRLLKLDSRTSNIPILFVTAKSDMEDESRGFALGASDYLVKPVNPPIVLARVKTHLVIHDQVNLLADQIEMRTKQLELRNIELSEMRSTLDSIADAVISLDINNCVLLMNPVAEKLTGWSESEAHGKLLEEVFCIINDETRSKIDNPRGWVLNEGDIKGMTTHALLIARDGIERSIGYSHSPIFDQDNNPLGDVLIFRDVTKEMEAEQAVLNQLAIIETYGGLVALANMDGKLIYVNAGGIKMLGATQPDDILDKNITDFIEQTNLKRETDELIPAAAMDGAWNGEYRLKRIDGTSIPVSKTLFTIPDAEGNPKHMGIIIMDISLQKESQEKLLVSEKLAVMGRILADVSHEINNPLAIVIGRTELMLSHLDGQSTPFKATLEIVLQSARRCKNFLGYV</sequence>
<dbReference type="PROSITE" id="PS50112">
    <property type="entry name" value="PAS"/>
    <property type="match status" value="1"/>
</dbReference>
<dbReference type="SUPFAM" id="SSF55785">
    <property type="entry name" value="PYP-like sensor domain (PAS domain)"/>
    <property type="match status" value="2"/>
</dbReference>
<comment type="caution">
    <text evidence="8">The sequence shown here is derived from an EMBL/GenBank/DDBJ whole genome shotgun (WGS) entry which is preliminary data.</text>
</comment>